<accession>K9X774</accession>
<dbReference type="EMBL" id="CP003643">
    <property type="protein sequence ID" value="AFZ28343.1"/>
    <property type="molecule type" value="Genomic_DNA"/>
</dbReference>
<evidence type="ECO:0000313" key="2">
    <source>
        <dbReference type="Proteomes" id="UP000010475"/>
    </source>
</evidence>
<proteinExistence type="predicted"/>
<geneLocation type="plasmid" evidence="1 2">
    <name>pCYLST.01</name>
</geneLocation>
<name>K9X774_9NOST</name>
<dbReference type="KEGG" id="csg:Cylst_6567"/>
<dbReference type="AlphaFoldDB" id="K9X774"/>
<evidence type="ECO:0000313" key="1">
    <source>
        <dbReference type="EMBL" id="AFZ28343.1"/>
    </source>
</evidence>
<keyword evidence="2" id="KW-1185">Reference proteome</keyword>
<organism evidence="1 2">
    <name type="scientific">Cylindrospermum stagnale PCC 7417</name>
    <dbReference type="NCBI Taxonomy" id="56107"/>
    <lineage>
        <taxon>Bacteria</taxon>
        <taxon>Bacillati</taxon>
        <taxon>Cyanobacteriota</taxon>
        <taxon>Cyanophyceae</taxon>
        <taxon>Nostocales</taxon>
        <taxon>Nostocaceae</taxon>
        <taxon>Cylindrospermum</taxon>
    </lineage>
</organism>
<gene>
    <name evidence="1" type="ORF">Cylst_6567</name>
</gene>
<protein>
    <recommendedName>
        <fullName evidence="3">TROVE domain-containing protein</fullName>
    </recommendedName>
</protein>
<dbReference type="PATRIC" id="fig|56107.3.peg.7042"/>
<keyword evidence="1" id="KW-0614">Plasmid</keyword>
<dbReference type="HOGENOM" id="CLU_570643_0_0_3"/>
<sequence>MRLPNLACNAILACRAVIPRTVPPSKKATMPKMDINWANQHQQVAREDLVMFINACLACTGQREFYGDSYGQRVSIDFLHDYILGNYRLLYTRTLAAGINHFNQAQIILKLLATGKHTPPEHRQEEGALIAAALTALPPQRGWDVLQQLRKRSINNRRSRAIARDYLQQKRDINFDAVKYRSKFRAIASHAHLSLPGELGNFLFGKWKQQVYQTELFETFRQAHYSAQAIYQLPFTVAEGLAAKHGIKREVFLSRIQEQMTLNEKLRFQSSANRTEVEIDINLGRLPLTRLALYILSLPLDTRKQQWDILNQALEKSAAFTLRKSPLKLGRVAAVLDCSYSSSGSTEKHRRPLGVALAAHYLLKAASQEYQAFWTASTSDPLLILPCGQTDLATPLLDALDWGADLVVLVTDGWENDPPSGASEILRVYRHRLDSKQKTSIIHCNPVYNADDFSLHPLSPAIPTVGLRDAEDLPTMLGFARFAEGSASLAELEAYLAERVKQMLSGTATKTPKLQDC</sequence>
<dbReference type="Proteomes" id="UP000010475">
    <property type="component" value="Plasmid pCYLST.01"/>
</dbReference>
<evidence type="ECO:0008006" key="3">
    <source>
        <dbReference type="Google" id="ProtNLM"/>
    </source>
</evidence>
<reference evidence="1 2" key="1">
    <citation type="submission" date="2012-06" db="EMBL/GenBank/DDBJ databases">
        <title>Noncontiguous Finished plasmid 1 of genome of Cylindrospermum stagnale PCC 7417.</title>
        <authorList>
            <consortium name="US DOE Joint Genome Institute"/>
            <person name="Gugger M."/>
            <person name="Coursin T."/>
            <person name="Rippka R."/>
            <person name="Tandeau De Marsac N."/>
            <person name="Huntemann M."/>
            <person name="Wei C.-L."/>
            <person name="Han J."/>
            <person name="Detter J.C."/>
            <person name="Han C."/>
            <person name="Tapia R."/>
            <person name="Davenport K."/>
            <person name="Daligault H."/>
            <person name="Erkkila T."/>
            <person name="Gu W."/>
            <person name="Munk A.C.C."/>
            <person name="Teshima H."/>
            <person name="Xu Y."/>
            <person name="Chain P."/>
            <person name="Chen A."/>
            <person name="Krypides N."/>
            <person name="Mavromatis K."/>
            <person name="Markowitz V."/>
            <person name="Szeto E."/>
            <person name="Ivanova N."/>
            <person name="Mikhailova N."/>
            <person name="Ovchinnikova G."/>
            <person name="Pagani I."/>
            <person name="Pati A."/>
            <person name="Goodwin L."/>
            <person name="Peters L."/>
            <person name="Pitluck S."/>
            <person name="Woyke T."/>
            <person name="Kerfeld C."/>
        </authorList>
    </citation>
    <scope>NUCLEOTIDE SEQUENCE [LARGE SCALE GENOMIC DNA]</scope>
    <source>
        <strain evidence="1 2">PCC 7417</strain>
        <plasmid evidence="2">Plasmid pCYLST.01</plasmid>
    </source>
</reference>